<comment type="subcellular location">
    <subcellularLocation>
        <location evidence="1">Membrane</location>
        <topology evidence="1">Multi-pass membrane protein</topology>
    </subcellularLocation>
</comment>
<reference evidence="9" key="1">
    <citation type="journal article" date="2021" name="Nat. Commun.">
        <title>Genetic determinants of endophytism in the Arabidopsis root mycobiome.</title>
        <authorList>
            <person name="Mesny F."/>
            <person name="Miyauchi S."/>
            <person name="Thiergart T."/>
            <person name="Pickel B."/>
            <person name="Atanasova L."/>
            <person name="Karlsson M."/>
            <person name="Huettel B."/>
            <person name="Barry K.W."/>
            <person name="Haridas S."/>
            <person name="Chen C."/>
            <person name="Bauer D."/>
            <person name="Andreopoulos W."/>
            <person name="Pangilinan J."/>
            <person name="LaButti K."/>
            <person name="Riley R."/>
            <person name="Lipzen A."/>
            <person name="Clum A."/>
            <person name="Drula E."/>
            <person name="Henrissat B."/>
            <person name="Kohler A."/>
            <person name="Grigoriev I.V."/>
            <person name="Martin F.M."/>
            <person name="Hacquard S."/>
        </authorList>
    </citation>
    <scope>NUCLEOTIDE SEQUENCE</scope>
    <source>
        <strain evidence="9">MPI-SDFR-AT-0068</strain>
    </source>
</reference>
<feature type="transmembrane region" description="Helical" evidence="7">
    <location>
        <begin position="368"/>
        <end position="391"/>
    </location>
</feature>
<dbReference type="Pfam" id="PF07690">
    <property type="entry name" value="MFS_1"/>
    <property type="match status" value="1"/>
</dbReference>
<feature type="transmembrane region" description="Helical" evidence="7">
    <location>
        <begin position="174"/>
        <end position="195"/>
    </location>
</feature>
<name>A0A8K0S6S5_9HYPO</name>
<dbReference type="PROSITE" id="PS50850">
    <property type="entry name" value="MFS"/>
    <property type="match status" value="1"/>
</dbReference>
<feature type="transmembrane region" description="Helical" evidence="7">
    <location>
        <begin position="235"/>
        <end position="255"/>
    </location>
</feature>
<keyword evidence="2 7" id="KW-0812">Transmembrane</keyword>
<evidence type="ECO:0000256" key="5">
    <source>
        <dbReference type="ARBA" id="ARBA00023180"/>
    </source>
</evidence>
<feature type="transmembrane region" description="Helical" evidence="7">
    <location>
        <begin position="114"/>
        <end position="133"/>
    </location>
</feature>
<evidence type="ECO:0000256" key="3">
    <source>
        <dbReference type="ARBA" id="ARBA00022989"/>
    </source>
</evidence>
<feature type="compositionally biased region" description="Low complexity" evidence="6">
    <location>
        <begin position="37"/>
        <end position="48"/>
    </location>
</feature>
<keyword evidence="5" id="KW-0325">Glycoprotein</keyword>
<sequence>MTSPVQTSGAGSAPGPSSHNRQDTSVATEETPLLARSSSISSSSSSSSVRAVAQKDSNSRHVESTQSKVHIPLARGIAIGLSLWLLIFLTACNMSGMTLIQGAIAAQLGSRGSSAMWFTSAYLIPMSSLAPVAGRLATIFPPRSLIIPIAALIATGGMICTVSTSFGAFVAGRVIAGTGAAGVLSLAIIIGLELASEKSRGLVLGLINAGFTAGVSFGAIVFGGLMPVIGWRPLFWGQIPFAIATGLGVFISIPYEAETHDNKASTLQKLARIDYLGAGLLTTSIVMFLYAIADEIQMIPLCLAPVILLLFLAVEYYLVADPIIPVKVLSSRGILFSCFAQLGLMIARWSVLFYAPIFMLAVRGSSPAAAGSILIPTNLGFGLGGILVGWLHVRRSGAFWLPSISALAVFTASTYVLSVISTTSLPLVLFLLVVLANGLATGGGVNYTLAHILHLSHDDTRYIATSLLGTFRGSGSSFGTAVAGGIFYRLLRGSLVTGFLQLDGGDHLSDDRQRLVSNLVNTPGLVHGGDLSPTERDIAIEGYAGATRGVWQAMAALGVVVVLFQALTGKTAPHDKRAAEAVDEEAARAVVTENEGVGET</sequence>
<feature type="region of interest" description="Disordered" evidence="6">
    <location>
        <begin position="1"/>
        <end position="65"/>
    </location>
</feature>
<keyword evidence="3 7" id="KW-1133">Transmembrane helix</keyword>
<evidence type="ECO:0000256" key="4">
    <source>
        <dbReference type="ARBA" id="ARBA00023136"/>
    </source>
</evidence>
<dbReference type="SUPFAM" id="SSF103473">
    <property type="entry name" value="MFS general substrate transporter"/>
    <property type="match status" value="1"/>
</dbReference>
<feature type="domain" description="Major facilitator superfamily (MFS) profile" evidence="8">
    <location>
        <begin position="79"/>
        <end position="570"/>
    </location>
</feature>
<dbReference type="InterPro" id="IPR020846">
    <property type="entry name" value="MFS_dom"/>
</dbReference>
<feature type="transmembrane region" description="Helical" evidence="7">
    <location>
        <begin position="202"/>
        <end position="229"/>
    </location>
</feature>
<feature type="transmembrane region" description="Helical" evidence="7">
    <location>
        <begin position="83"/>
        <end position="108"/>
    </location>
</feature>
<dbReference type="GO" id="GO:0000329">
    <property type="term" value="C:fungal-type vacuole membrane"/>
    <property type="evidence" value="ECO:0007669"/>
    <property type="project" value="TreeGrafter"/>
</dbReference>
<evidence type="ECO:0000256" key="2">
    <source>
        <dbReference type="ARBA" id="ARBA00022692"/>
    </source>
</evidence>
<dbReference type="InterPro" id="IPR036259">
    <property type="entry name" value="MFS_trans_sf"/>
</dbReference>
<feature type="transmembrane region" description="Helical" evidence="7">
    <location>
        <begin position="339"/>
        <end position="362"/>
    </location>
</feature>
<evidence type="ECO:0000313" key="10">
    <source>
        <dbReference type="Proteomes" id="UP000813427"/>
    </source>
</evidence>
<evidence type="ECO:0000256" key="6">
    <source>
        <dbReference type="SAM" id="MobiDB-lite"/>
    </source>
</evidence>
<feature type="transmembrane region" description="Helical" evidence="7">
    <location>
        <begin position="145"/>
        <end position="168"/>
    </location>
</feature>
<dbReference type="AlphaFoldDB" id="A0A8K0S6S5"/>
<evidence type="ECO:0000256" key="7">
    <source>
        <dbReference type="SAM" id="Phobius"/>
    </source>
</evidence>
<dbReference type="OrthoDB" id="4160219at2759"/>
<gene>
    <name evidence="9" type="ORF">BKA59DRAFT_15801</name>
</gene>
<feature type="transmembrane region" description="Helical" evidence="7">
    <location>
        <begin position="298"/>
        <end position="318"/>
    </location>
</feature>
<dbReference type="GO" id="GO:0015174">
    <property type="term" value="F:basic amino acid transmembrane transporter activity"/>
    <property type="evidence" value="ECO:0007669"/>
    <property type="project" value="TreeGrafter"/>
</dbReference>
<comment type="caution">
    <text evidence="9">The sequence shown here is derived from an EMBL/GenBank/DDBJ whole genome shotgun (WGS) entry which is preliminary data.</text>
</comment>
<organism evidence="9 10">
    <name type="scientific">Fusarium tricinctum</name>
    <dbReference type="NCBI Taxonomy" id="61284"/>
    <lineage>
        <taxon>Eukaryota</taxon>
        <taxon>Fungi</taxon>
        <taxon>Dikarya</taxon>
        <taxon>Ascomycota</taxon>
        <taxon>Pezizomycotina</taxon>
        <taxon>Sordariomycetes</taxon>
        <taxon>Hypocreomycetidae</taxon>
        <taxon>Hypocreales</taxon>
        <taxon>Nectriaceae</taxon>
        <taxon>Fusarium</taxon>
        <taxon>Fusarium tricinctum species complex</taxon>
    </lineage>
</organism>
<keyword evidence="4 7" id="KW-0472">Membrane</keyword>
<dbReference type="Proteomes" id="UP000813427">
    <property type="component" value="Unassembled WGS sequence"/>
</dbReference>
<keyword evidence="10" id="KW-1185">Reference proteome</keyword>
<dbReference type="EMBL" id="JAGPXF010000001">
    <property type="protein sequence ID" value="KAH7262188.1"/>
    <property type="molecule type" value="Genomic_DNA"/>
</dbReference>
<proteinExistence type="predicted"/>
<feature type="transmembrane region" description="Helical" evidence="7">
    <location>
        <begin position="549"/>
        <end position="567"/>
    </location>
</feature>
<evidence type="ECO:0000256" key="1">
    <source>
        <dbReference type="ARBA" id="ARBA00004141"/>
    </source>
</evidence>
<dbReference type="PANTHER" id="PTHR23501:SF6">
    <property type="entry name" value="MULTIDRUG TRANSPORTER, PUTATIVE (AFU_ORTHOLOGUE AFUA_3G14560)-RELATED"/>
    <property type="match status" value="1"/>
</dbReference>
<evidence type="ECO:0000313" key="9">
    <source>
        <dbReference type="EMBL" id="KAH7262188.1"/>
    </source>
</evidence>
<feature type="transmembrane region" description="Helical" evidence="7">
    <location>
        <begin position="398"/>
        <end position="421"/>
    </location>
</feature>
<evidence type="ECO:0000259" key="8">
    <source>
        <dbReference type="PROSITE" id="PS50850"/>
    </source>
</evidence>
<dbReference type="InterPro" id="IPR011701">
    <property type="entry name" value="MFS"/>
</dbReference>
<dbReference type="PANTHER" id="PTHR23501">
    <property type="entry name" value="MAJOR FACILITATOR SUPERFAMILY"/>
    <property type="match status" value="1"/>
</dbReference>
<feature type="transmembrane region" description="Helical" evidence="7">
    <location>
        <begin position="462"/>
        <end position="488"/>
    </location>
</feature>
<feature type="transmembrane region" description="Helical" evidence="7">
    <location>
        <begin position="427"/>
        <end position="450"/>
    </location>
</feature>
<accession>A0A8K0S6S5</accession>
<protein>
    <submittedName>
        <fullName evidence="9">Major facilitator superfamily domain-containing protein</fullName>
    </submittedName>
</protein>
<dbReference type="Gene3D" id="1.20.1250.20">
    <property type="entry name" value="MFS general substrate transporter like domains"/>
    <property type="match status" value="1"/>
</dbReference>
<feature type="transmembrane region" description="Helical" evidence="7">
    <location>
        <begin position="275"/>
        <end position="292"/>
    </location>
</feature>
<feature type="compositionally biased region" description="Low complexity" evidence="6">
    <location>
        <begin position="8"/>
        <end position="18"/>
    </location>
</feature>